<organism evidence="8 9">
    <name type="scientific">Halolactibacillus miurensis</name>
    <dbReference type="NCBI Taxonomy" id="306541"/>
    <lineage>
        <taxon>Bacteria</taxon>
        <taxon>Bacillati</taxon>
        <taxon>Bacillota</taxon>
        <taxon>Bacilli</taxon>
        <taxon>Bacillales</taxon>
        <taxon>Bacillaceae</taxon>
        <taxon>Halolactibacillus</taxon>
    </lineage>
</organism>
<dbReference type="Proteomes" id="UP000199139">
    <property type="component" value="Unassembled WGS sequence"/>
</dbReference>
<dbReference type="InterPro" id="IPR003029">
    <property type="entry name" value="S1_domain"/>
</dbReference>
<comment type="cofactor">
    <cofactor evidence="1">
        <name>Mg(2+)</name>
        <dbReference type="ChEBI" id="CHEBI:18420"/>
    </cofactor>
</comment>
<evidence type="ECO:0000256" key="2">
    <source>
        <dbReference type="ARBA" id="ARBA00022723"/>
    </source>
</evidence>
<dbReference type="OrthoDB" id="9804278at2"/>
<dbReference type="InterPro" id="IPR004659">
    <property type="entry name" value="RNase_E/G"/>
</dbReference>
<evidence type="ECO:0000256" key="3">
    <source>
        <dbReference type="ARBA" id="ARBA00022801"/>
    </source>
</evidence>
<protein>
    <submittedName>
        <fullName evidence="7">Ribonuclease E</fullName>
    </submittedName>
    <submittedName>
        <fullName evidence="8">Ribonuclease G</fullName>
    </submittedName>
</protein>
<dbReference type="PANTHER" id="PTHR30001">
    <property type="entry name" value="RIBONUCLEASE"/>
    <property type="match status" value="1"/>
</dbReference>
<dbReference type="GO" id="GO:0006364">
    <property type="term" value="P:rRNA processing"/>
    <property type="evidence" value="ECO:0007669"/>
    <property type="project" value="TreeGrafter"/>
</dbReference>
<dbReference type="SUPFAM" id="SSF50249">
    <property type="entry name" value="Nucleic acid-binding proteins"/>
    <property type="match status" value="1"/>
</dbReference>
<dbReference type="AlphaFoldDB" id="A0A1I6PKC9"/>
<dbReference type="InterPro" id="IPR012340">
    <property type="entry name" value="NA-bd_OB-fold"/>
</dbReference>
<dbReference type="PROSITE" id="PS50126">
    <property type="entry name" value="S1"/>
    <property type="match status" value="1"/>
</dbReference>
<dbReference type="GO" id="GO:0016787">
    <property type="term" value="F:hydrolase activity"/>
    <property type="evidence" value="ECO:0007669"/>
    <property type="project" value="UniProtKB-KW"/>
</dbReference>
<sequence>MTTLFLLTQLTEKLHITTEQEIITDLQFIRPNEDVLVGAIFYGRITDIDHQLNASFVDIGLETPGYLDHHDYNQHDQASGLTEGQYIIVQVTKAPFLSKGARLTRKINLSDQALVYLPYEEGGNVSRKLADDKRQELQTLFSGQLNTGGVVVRTKADALSDQELLIQLETLQARFQHYLACAKAQNKPGQLSSTSETHLKYLEGRDLSTIDQVIVDDVKLKRQIESVYSDRVQVQVKKAAIQGLAPKITAYIERLSTPIIDAGLGVELIVQQTEAMTVIDVNSKSYTSNQSRARSVVSINKQAAKQAAKVIQARNLSGMIVIDFIRMPSRKDQQAVMDTLKKAIAEDTLPVKLYGFSRMGLFELTRKRETKSVMDTLFDQQLMPSPLKRATLCFELERAIASLTEDVAVVRVSPDVYQAFLENIDREVLSKTTSAVVYFLQDMTEPRFSFIRHGSQTLIDTFLFENQSETIDKL</sequence>
<keyword evidence="4" id="KW-0460">Magnesium</keyword>
<dbReference type="GO" id="GO:0003723">
    <property type="term" value="F:RNA binding"/>
    <property type="evidence" value="ECO:0007669"/>
    <property type="project" value="UniProtKB-KW"/>
</dbReference>
<dbReference type="GO" id="GO:0046872">
    <property type="term" value="F:metal ion binding"/>
    <property type="evidence" value="ECO:0007669"/>
    <property type="project" value="UniProtKB-KW"/>
</dbReference>
<evidence type="ECO:0000313" key="9">
    <source>
        <dbReference type="Proteomes" id="UP000199139"/>
    </source>
</evidence>
<dbReference type="EMBL" id="FPAI01000002">
    <property type="protein sequence ID" value="SFS40485.1"/>
    <property type="molecule type" value="Genomic_DNA"/>
</dbReference>
<gene>
    <name evidence="7" type="ORF">HMI01_07860</name>
    <name evidence="8" type="ORF">SAMN05421668_10229</name>
</gene>
<dbReference type="CDD" id="cd04453">
    <property type="entry name" value="S1_RNase_E"/>
    <property type="match status" value="1"/>
</dbReference>
<keyword evidence="2" id="KW-0479">Metal-binding</keyword>
<dbReference type="Proteomes" id="UP000321773">
    <property type="component" value="Unassembled WGS sequence"/>
</dbReference>
<dbReference type="RefSeq" id="WP_089852802.1">
    <property type="nucleotide sequence ID" value="NZ_BJWJ01000005.1"/>
</dbReference>
<dbReference type="PANTHER" id="PTHR30001:SF0">
    <property type="entry name" value="RIBONUCLEASE G"/>
    <property type="match status" value="1"/>
</dbReference>
<evidence type="ECO:0000259" key="6">
    <source>
        <dbReference type="PROSITE" id="PS50126"/>
    </source>
</evidence>
<dbReference type="EMBL" id="BJWJ01000005">
    <property type="protein sequence ID" value="GEM03798.1"/>
    <property type="molecule type" value="Genomic_DNA"/>
</dbReference>
<reference evidence="7 10" key="2">
    <citation type="submission" date="2019-07" db="EMBL/GenBank/DDBJ databases">
        <title>Whole genome shotgun sequence of Halolactibacillus miurensis NBRC 100873.</title>
        <authorList>
            <person name="Hosoyama A."/>
            <person name="Uohara A."/>
            <person name="Ohji S."/>
            <person name="Ichikawa N."/>
        </authorList>
    </citation>
    <scope>NUCLEOTIDE SEQUENCE [LARGE SCALE GENOMIC DNA]</scope>
    <source>
        <strain evidence="7 10">NBRC 100873</strain>
    </source>
</reference>
<evidence type="ECO:0000256" key="1">
    <source>
        <dbReference type="ARBA" id="ARBA00001946"/>
    </source>
</evidence>
<dbReference type="InterPro" id="IPR019307">
    <property type="entry name" value="RNA-bd_AU-1/RNase_E/G"/>
</dbReference>
<evidence type="ECO:0000313" key="10">
    <source>
        <dbReference type="Proteomes" id="UP000321773"/>
    </source>
</evidence>
<evidence type="ECO:0000313" key="8">
    <source>
        <dbReference type="EMBL" id="SFS40485.1"/>
    </source>
</evidence>
<dbReference type="STRING" id="306541.SAMN05421668_10229"/>
<feature type="domain" description="S1 motif" evidence="6">
    <location>
        <begin position="38"/>
        <end position="106"/>
    </location>
</feature>
<keyword evidence="10" id="KW-1185">Reference proteome</keyword>
<dbReference type="Gene3D" id="2.40.50.140">
    <property type="entry name" value="Nucleic acid-binding proteins"/>
    <property type="match status" value="1"/>
</dbReference>
<evidence type="ECO:0000256" key="5">
    <source>
        <dbReference type="ARBA" id="ARBA00022884"/>
    </source>
</evidence>
<dbReference type="GO" id="GO:0005737">
    <property type="term" value="C:cytoplasm"/>
    <property type="evidence" value="ECO:0007669"/>
    <property type="project" value="TreeGrafter"/>
</dbReference>
<keyword evidence="5" id="KW-0694">RNA-binding</keyword>
<evidence type="ECO:0000256" key="4">
    <source>
        <dbReference type="ARBA" id="ARBA00022842"/>
    </source>
</evidence>
<dbReference type="GO" id="GO:0004540">
    <property type="term" value="F:RNA nuclease activity"/>
    <property type="evidence" value="ECO:0007669"/>
    <property type="project" value="InterPro"/>
</dbReference>
<reference evidence="8 9" key="1">
    <citation type="submission" date="2016-10" db="EMBL/GenBank/DDBJ databases">
        <authorList>
            <person name="de Groot N.N."/>
        </authorList>
    </citation>
    <scope>NUCLEOTIDE SEQUENCE [LARGE SCALE GENOMIC DNA]</scope>
    <source>
        <strain evidence="8 9">DSM 17074</strain>
    </source>
</reference>
<proteinExistence type="predicted"/>
<keyword evidence="3" id="KW-0378">Hydrolase</keyword>
<dbReference type="Pfam" id="PF10150">
    <property type="entry name" value="RNase_E_G"/>
    <property type="match status" value="1"/>
</dbReference>
<evidence type="ECO:0000313" key="7">
    <source>
        <dbReference type="EMBL" id="GEM03798.1"/>
    </source>
</evidence>
<accession>A0A1I6PKC9</accession>
<name>A0A1I6PKC9_9BACI</name>